<protein>
    <recommendedName>
        <fullName evidence="4">DUF3990 domain-containing protein</fullName>
    </recommendedName>
</protein>
<keyword evidence="2" id="KW-0614">Plasmid</keyword>
<evidence type="ECO:0000313" key="3">
    <source>
        <dbReference type="Proteomes" id="UP000006426"/>
    </source>
</evidence>
<feature type="compositionally biased region" description="Basic and acidic residues" evidence="1">
    <location>
        <begin position="10"/>
        <end position="20"/>
    </location>
</feature>
<reference evidence="2 3" key="1">
    <citation type="journal article" date="2011" name="PLoS Pathog.">
        <title>Dynamic evolution of pathogenicity revealed by sequencing and comparative genomics of 19 Pseudomonas syringae isolates.</title>
        <authorList>
            <person name="Baltrus D.A."/>
            <person name="Nishimura M.T."/>
            <person name="Romanchuk A."/>
            <person name="Chang J.H."/>
            <person name="Mukhtar M.S."/>
            <person name="Cherkis K."/>
            <person name="Roach J."/>
            <person name="Grant S.R."/>
            <person name="Jones C.D."/>
            <person name="Dangl J.L."/>
        </authorList>
    </citation>
    <scope>NUCLEOTIDE SEQUENCE [LARGE SCALE GENOMIC DNA]</scope>
    <source>
        <strain evidence="2 3">M301315</strain>
    </source>
</reference>
<sequence>MQIKMWHGGRKWDGAPEIRPSKRGSAELGPGIYVSNFLERAVEYAKGGGCIREIVFSPRLILEQTALSLSDACDFVTSVIVKSKQGGVIEKMIECAGRHSLEGRLLLGTDKQHLHAESLVNLCVNGDLALGAKGQALAEFLVAQGVDCAFTHRSGNEFWGTIYNPKCIDSYEKRLASTVDLSQKELPSPLAQLEIQRVKSSRIILPHEQSPAF</sequence>
<dbReference type="RefSeq" id="WP_005742618.1">
    <property type="nucleotide sequence ID" value="NZ_CP031226.1"/>
</dbReference>
<organism evidence="2 3">
    <name type="scientific">Pseudomonas amygdali pv. lachrymans str. M301315</name>
    <dbReference type="NCBI Taxonomy" id="629260"/>
    <lineage>
        <taxon>Bacteria</taxon>
        <taxon>Pseudomonadati</taxon>
        <taxon>Pseudomonadota</taxon>
        <taxon>Gammaproteobacteria</taxon>
        <taxon>Pseudomonadales</taxon>
        <taxon>Pseudomonadaceae</taxon>
        <taxon>Pseudomonas</taxon>
        <taxon>Pseudomonas amygdali</taxon>
    </lineage>
</organism>
<evidence type="ECO:0000256" key="1">
    <source>
        <dbReference type="SAM" id="MobiDB-lite"/>
    </source>
</evidence>
<geneLocation type="plasmid" evidence="3">
    <name>pmppla107</name>
</geneLocation>
<name>A0AAD0PWZ0_PSEAV</name>
<accession>A0AAD0PWZ0</accession>
<dbReference type="GeneID" id="39474384"/>
<evidence type="ECO:0000313" key="2">
    <source>
        <dbReference type="EMBL" id="AXH60256.1"/>
    </source>
</evidence>
<evidence type="ECO:0008006" key="4">
    <source>
        <dbReference type="Google" id="ProtNLM"/>
    </source>
</evidence>
<dbReference type="Proteomes" id="UP000006426">
    <property type="component" value="Plasmid pmppla107"/>
</dbReference>
<dbReference type="AlphaFoldDB" id="A0AAD0PWZ0"/>
<dbReference type="EMBL" id="CP031226">
    <property type="protein sequence ID" value="AXH60256.1"/>
    <property type="molecule type" value="Genomic_DNA"/>
</dbReference>
<proteinExistence type="predicted"/>
<feature type="region of interest" description="Disordered" evidence="1">
    <location>
        <begin position="1"/>
        <end position="23"/>
    </location>
</feature>
<gene>
    <name evidence="2" type="ORF">PLA107_034280</name>
</gene>